<evidence type="ECO:0000313" key="2">
    <source>
        <dbReference type="EMBL" id="KAG0573131.1"/>
    </source>
</evidence>
<dbReference type="EMBL" id="CM026426">
    <property type="protein sequence ID" value="KAG0573131.1"/>
    <property type="molecule type" value="Genomic_DNA"/>
</dbReference>
<evidence type="ECO:0000256" key="1">
    <source>
        <dbReference type="SAM" id="MobiDB-lite"/>
    </source>
</evidence>
<keyword evidence="3" id="KW-1185">Reference proteome</keyword>
<accession>A0A8T0HQQ3</accession>
<comment type="caution">
    <text evidence="2">The sequence shown here is derived from an EMBL/GenBank/DDBJ whole genome shotgun (WGS) entry which is preliminary data.</text>
</comment>
<name>A0A8T0HQQ3_CERPU</name>
<dbReference type="AlphaFoldDB" id="A0A8T0HQQ3"/>
<protein>
    <submittedName>
        <fullName evidence="2">Uncharacterized protein</fullName>
    </submittedName>
</protein>
<feature type="region of interest" description="Disordered" evidence="1">
    <location>
        <begin position="1"/>
        <end position="51"/>
    </location>
</feature>
<feature type="region of interest" description="Disordered" evidence="1">
    <location>
        <begin position="69"/>
        <end position="88"/>
    </location>
</feature>
<reference evidence="2" key="1">
    <citation type="submission" date="2020-06" db="EMBL/GenBank/DDBJ databases">
        <title>WGS assembly of Ceratodon purpureus strain R40.</title>
        <authorList>
            <person name="Carey S.B."/>
            <person name="Jenkins J."/>
            <person name="Shu S."/>
            <person name="Lovell J.T."/>
            <person name="Sreedasyam A."/>
            <person name="Maumus F."/>
            <person name="Tiley G.P."/>
            <person name="Fernandez-Pozo N."/>
            <person name="Barry K."/>
            <person name="Chen C."/>
            <person name="Wang M."/>
            <person name="Lipzen A."/>
            <person name="Daum C."/>
            <person name="Saski C.A."/>
            <person name="Payton A.C."/>
            <person name="Mcbreen J.C."/>
            <person name="Conrad R.E."/>
            <person name="Kollar L.M."/>
            <person name="Olsson S."/>
            <person name="Huttunen S."/>
            <person name="Landis J.B."/>
            <person name="Wickett N.J."/>
            <person name="Johnson M.G."/>
            <person name="Rensing S.A."/>
            <person name="Grimwood J."/>
            <person name="Schmutz J."/>
            <person name="Mcdaniel S.F."/>
        </authorList>
    </citation>
    <scope>NUCLEOTIDE SEQUENCE</scope>
    <source>
        <strain evidence="2">R40</strain>
    </source>
</reference>
<proteinExistence type="predicted"/>
<evidence type="ECO:0000313" key="3">
    <source>
        <dbReference type="Proteomes" id="UP000822688"/>
    </source>
</evidence>
<feature type="compositionally biased region" description="Polar residues" evidence="1">
    <location>
        <begin position="69"/>
        <end position="79"/>
    </location>
</feature>
<sequence>MDKRTDLQVHNSPFHPTSIPLDGSFNVGTFGPNRPIRRSSPGAGVTRTGASRPLVVPSAMPVMALLRPSAQSTQLSGPSQAKRARKDRGPNWLSTEVFALISAKRKMYLEELDTVDGRDLMTPKTRKWD</sequence>
<dbReference type="Proteomes" id="UP000822688">
    <property type="component" value="Chromosome V"/>
</dbReference>
<organism evidence="2 3">
    <name type="scientific">Ceratodon purpureus</name>
    <name type="common">Fire moss</name>
    <name type="synonym">Dicranum purpureum</name>
    <dbReference type="NCBI Taxonomy" id="3225"/>
    <lineage>
        <taxon>Eukaryota</taxon>
        <taxon>Viridiplantae</taxon>
        <taxon>Streptophyta</taxon>
        <taxon>Embryophyta</taxon>
        <taxon>Bryophyta</taxon>
        <taxon>Bryophytina</taxon>
        <taxon>Bryopsida</taxon>
        <taxon>Dicranidae</taxon>
        <taxon>Pseudoditrichales</taxon>
        <taxon>Ditrichaceae</taxon>
        <taxon>Ceratodon</taxon>
    </lineage>
</organism>
<gene>
    <name evidence="2" type="ORF">KC19_VG151400</name>
</gene>